<protein>
    <recommendedName>
        <fullName evidence="1">Metallo-beta-lactamase domain-containing protein</fullName>
    </recommendedName>
</protein>
<sequence length="389" mass="43807">MIRRVLKLIAGLLLLGVVVTLIQAWEGLGRRATGERLARMQKSPQWKNGAFVNPEEIVNDWGPMFSGMMHVSDDVSPKAPVDVVKPDPAKLAVAPETGLRVTWFGHSSTLIELDGKRILTDPMWSERAGPLTWIGPQRYYPVLIPLEQLGRIDAVLISHDHYDHLDHRTIQAMKGWKDTLFFVPLGVGAHLEYWGIPAAQIRECDWWDETKLGDVTIASTPVRHATGRQVFDRDATLWSGWAVIGPQHRVFFSGDTGLFTALETIGETYGPFDVTLIEVGQYHRAWPDWHVGPEQAVLAHQKLKGKVFFPIHWALLSLAYHAWTEPLERALLESKRREVIIVTPRPGESVEPDALPVFAKWWPDVPFETAQQHPVKSGNVHFVLADPTP</sequence>
<evidence type="ECO:0000259" key="1">
    <source>
        <dbReference type="Pfam" id="PF12706"/>
    </source>
</evidence>
<evidence type="ECO:0000313" key="3">
    <source>
        <dbReference type="Proteomes" id="UP000249061"/>
    </source>
</evidence>
<name>A0A2W5T214_9BACT</name>
<dbReference type="Proteomes" id="UP000249061">
    <property type="component" value="Unassembled WGS sequence"/>
</dbReference>
<reference evidence="2 3" key="1">
    <citation type="submission" date="2017-08" db="EMBL/GenBank/DDBJ databases">
        <title>Infants hospitalized years apart are colonized by the same room-sourced microbial strains.</title>
        <authorList>
            <person name="Brooks B."/>
            <person name="Olm M.R."/>
            <person name="Firek B.A."/>
            <person name="Baker R."/>
            <person name="Thomas B.C."/>
            <person name="Morowitz M.J."/>
            <person name="Banfield J.F."/>
        </authorList>
    </citation>
    <scope>NUCLEOTIDE SEQUENCE [LARGE SCALE GENOMIC DNA]</scope>
    <source>
        <strain evidence="2">S2_003_000_R2_14</strain>
    </source>
</reference>
<proteinExistence type="predicted"/>
<organism evidence="2 3">
    <name type="scientific">Archangium gephyra</name>
    <dbReference type="NCBI Taxonomy" id="48"/>
    <lineage>
        <taxon>Bacteria</taxon>
        <taxon>Pseudomonadati</taxon>
        <taxon>Myxococcota</taxon>
        <taxon>Myxococcia</taxon>
        <taxon>Myxococcales</taxon>
        <taxon>Cystobacterineae</taxon>
        <taxon>Archangiaceae</taxon>
        <taxon>Archangium</taxon>
    </lineage>
</organism>
<accession>A0A2W5T214</accession>
<comment type="caution">
    <text evidence="2">The sequence shown here is derived from an EMBL/GenBank/DDBJ whole genome shotgun (WGS) entry which is preliminary data.</text>
</comment>
<dbReference type="GO" id="GO:0005737">
    <property type="term" value="C:cytoplasm"/>
    <property type="evidence" value="ECO:0007669"/>
    <property type="project" value="TreeGrafter"/>
</dbReference>
<dbReference type="AlphaFoldDB" id="A0A2W5T214"/>
<dbReference type="Gene3D" id="3.60.15.10">
    <property type="entry name" value="Ribonuclease Z/Hydroxyacylglutathione hydrolase-like"/>
    <property type="match status" value="1"/>
</dbReference>
<dbReference type="InterPro" id="IPR001279">
    <property type="entry name" value="Metallo-B-lactamas"/>
</dbReference>
<evidence type="ECO:0000313" key="2">
    <source>
        <dbReference type="EMBL" id="PZR05996.1"/>
    </source>
</evidence>
<dbReference type="SUPFAM" id="SSF56281">
    <property type="entry name" value="Metallo-hydrolase/oxidoreductase"/>
    <property type="match status" value="1"/>
</dbReference>
<feature type="domain" description="Metallo-beta-lactamase" evidence="1">
    <location>
        <begin position="117"/>
        <end position="313"/>
    </location>
</feature>
<dbReference type="PANTHER" id="PTHR15032">
    <property type="entry name" value="N-ACYL-PHOSPHATIDYLETHANOLAMINE-HYDROLYZING PHOSPHOLIPASE D"/>
    <property type="match status" value="1"/>
</dbReference>
<gene>
    <name evidence="2" type="ORF">DI536_31450</name>
</gene>
<dbReference type="InterPro" id="IPR036866">
    <property type="entry name" value="RibonucZ/Hydroxyglut_hydro"/>
</dbReference>
<dbReference type="PANTHER" id="PTHR15032:SF4">
    <property type="entry name" value="N-ACYL-PHOSPHATIDYLETHANOLAMINE-HYDROLYZING PHOSPHOLIPASE D"/>
    <property type="match status" value="1"/>
</dbReference>
<dbReference type="EMBL" id="QFQP01000041">
    <property type="protein sequence ID" value="PZR05996.1"/>
    <property type="molecule type" value="Genomic_DNA"/>
</dbReference>
<dbReference type="Pfam" id="PF12706">
    <property type="entry name" value="Lactamase_B_2"/>
    <property type="match status" value="1"/>
</dbReference>